<dbReference type="GO" id="GO:0003677">
    <property type="term" value="F:DNA binding"/>
    <property type="evidence" value="ECO:0007669"/>
    <property type="project" value="UniProtKB-KW"/>
</dbReference>
<evidence type="ECO:0000313" key="1">
    <source>
        <dbReference type="EMBL" id="MEE2055719.1"/>
    </source>
</evidence>
<reference evidence="1 2" key="1">
    <citation type="submission" date="2023-07" db="EMBL/GenBank/DDBJ databases">
        <authorList>
            <person name="Girao M."/>
            <person name="Carvalho M.F."/>
        </authorList>
    </citation>
    <scope>NUCLEOTIDE SEQUENCE [LARGE SCALE GENOMIC DNA]</scope>
    <source>
        <strain evidence="1 2">66/93</strain>
    </source>
</reference>
<sequence>MTTLDRRALNRATLARQSLLERGDDTALAVVRRLVGLQAQDPEPPCFGLWSRIEGFRADDLAGLLHSRDLVRATLLRGTQHLVAADDYLWLRPVLQPMLLRWQRGAFGKATAGLDTGELADAARGLLTAGPVPRPELGRALADRWPGRDPVGLARSVQGLLPVLHPPPDGTWGRRGTTPFALAEQWLGRPLEDDPSLDDLVLRYLAAFGPASVRDVQAWSGATRLGAVVNRLRPRLCVFRGEDGRELFDLPDAPRPDPGTPAPVRFLALLDNVLVGHHDRSRIVEDDRRPYLVVEAPLTVDGFVRGLWRLERPRGRSRAEGGGKDRAVLDVRLFTPLTPAEEEAVAEEGERLLGLAAADADGHGLRLRPLDP</sequence>
<dbReference type="Proteomes" id="UP001348641">
    <property type="component" value="Unassembled WGS sequence"/>
</dbReference>
<protein>
    <submittedName>
        <fullName evidence="1">Winged helix DNA-binding domain-containing protein</fullName>
    </submittedName>
</protein>
<dbReference type="EMBL" id="JAUUCC010000214">
    <property type="protein sequence ID" value="MEE2055719.1"/>
    <property type="molecule type" value="Genomic_DNA"/>
</dbReference>
<dbReference type="PANTHER" id="PTHR38479">
    <property type="entry name" value="LMO0824 PROTEIN"/>
    <property type="match status" value="1"/>
</dbReference>
<comment type="caution">
    <text evidence="1">The sequence shown here is derived from an EMBL/GenBank/DDBJ whole genome shotgun (WGS) entry which is preliminary data.</text>
</comment>
<accession>A0ABU7L2C6</accession>
<dbReference type="RefSeq" id="WP_330162449.1">
    <property type="nucleotide sequence ID" value="NZ_BAAAJA010000001.1"/>
</dbReference>
<evidence type="ECO:0000313" key="2">
    <source>
        <dbReference type="Proteomes" id="UP001348641"/>
    </source>
</evidence>
<dbReference type="InterPro" id="IPR009351">
    <property type="entry name" value="AlkZ-like"/>
</dbReference>
<name>A0ABU7L2C6_9ACTN</name>
<keyword evidence="1" id="KW-0238">DNA-binding</keyword>
<organism evidence="1 2">
    <name type="scientific">Nocardiopsis tropica</name>
    <dbReference type="NCBI Taxonomy" id="109330"/>
    <lineage>
        <taxon>Bacteria</taxon>
        <taxon>Bacillati</taxon>
        <taxon>Actinomycetota</taxon>
        <taxon>Actinomycetes</taxon>
        <taxon>Streptosporangiales</taxon>
        <taxon>Nocardiopsidaceae</taxon>
        <taxon>Nocardiopsis</taxon>
    </lineage>
</organism>
<proteinExistence type="predicted"/>
<gene>
    <name evidence="1" type="ORF">Q8A49_34990</name>
</gene>
<dbReference type="Pfam" id="PF06224">
    <property type="entry name" value="AlkZ-like"/>
    <property type="match status" value="1"/>
</dbReference>
<dbReference type="PANTHER" id="PTHR38479:SF2">
    <property type="entry name" value="WINGED HELIX DNA-BINDING DOMAIN-CONTAINING PROTEIN"/>
    <property type="match status" value="1"/>
</dbReference>